<feature type="signal peptide" evidence="1">
    <location>
        <begin position="1"/>
        <end position="25"/>
    </location>
</feature>
<feature type="chain" id="PRO_5037501134" evidence="1">
    <location>
        <begin position="26"/>
        <end position="113"/>
    </location>
</feature>
<keyword evidence="1" id="KW-0732">Signal</keyword>
<dbReference type="AlphaFoldDB" id="A0A970B6E1"/>
<accession>A0A970B6E1</accession>
<evidence type="ECO:0000256" key="1">
    <source>
        <dbReference type="SAM" id="SignalP"/>
    </source>
</evidence>
<evidence type="ECO:0000313" key="2">
    <source>
        <dbReference type="EMBL" id="NKF24367.1"/>
    </source>
</evidence>
<comment type="caution">
    <text evidence="2">The sequence shown here is derived from an EMBL/GenBank/DDBJ whole genome shotgun (WGS) entry which is preliminary data.</text>
</comment>
<proteinExistence type="predicted"/>
<name>A0A970B6E1_9GAMM</name>
<gene>
    <name evidence="2" type="ORF">G7Y82_18815</name>
</gene>
<keyword evidence="3" id="KW-1185">Reference proteome</keyword>
<dbReference type="Proteomes" id="UP000653472">
    <property type="component" value="Unassembled WGS sequence"/>
</dbReference>
<dbReference type="EMBL" id="JAAVXB010000014">
    <property type="protein sequence ID" value="NKF24367.1"/>
    <property type="molecule type" value="Genomic_DNA"/>
</dbReference>
<dbReference type="RefSeq" id="WP_168149676.1">
    <property type="nucleotide sequence ID" value="NZ_JAAVXB010000014.1"/>
</dbReference>
<evidence type="ECO:0000313" key="3">
    <source>
        <dbReference type="Proteomes" id="UP000653472"/>
    </source>
</evidence>
<sequence>MKSFTACLSLPLLLAGLTIGRIAYATDSYTDGWVGHVDGPRLDVCYRVTPLPAVGARLEVLRTSFVVPNKGQPRQQFAVAGYATVTSIIDAHCVRAELTQGTAKRTDHARRAD</sequence>
<protein>
    <submittedName>
        <fullName evidence="2">Uncharacterized protein</fullName>
    </submittedName>
</protein>
<reference evidence="2" key="1">
    <citation type="submission" date="2020-03" db="EMBL/GenBank/DDBJ databases">
        <title>Solimonas marina sp. nov., isolated from deep seawater of the Pacific Ocean.</title>
        <authorList>
            <person name="Liu X."/>
            <person name="Lai Q."/>
            <person name="Sun F."/>
            <person name="Gai Y."/>
            <person name="Li G."/>
            <person name="Shao Z."/>
        </authorList>
    </citation>
    <scope>NUCLEOTIDE SEQUENCE</scope>
    <source>
        <strain evidence="2">C16B3</strain>
    </source>
</reference>
<organism evidence="2 3">
    <name type="scientific">Solimonas marina</name>
    <dbReference type="NCBI Taxonomy" id="2714601"/>
    <lineage>
        <taxon>Bacteria</taxon>
        <taxon>Pseudomonadati</taxon>
        <taxon>Pseudomonadota</taxon>
        <taxon>Gammaproteobacteria</taxon>
        <taxon>Nevskiales</taxon>
        <taxon>Nevskiaceae</taxon>
        <taxon>Solimonas</taxon>
    </lineage>
</organism>